<dbReference type="Pfam" id="PF00501">
    <property type="entry name" value="AMP-binding"/>
    <property type="match status" value="2"/>
</dbReference>
<evidence type="ECO:0000259" key="2">
    <source>
        <dbReference type="Pfam" id="PF13193"/>
    </source>
</evidence>
<sequence length="427" mass="44925">MLLDAWLKRAGAEHRSVPGVVTDRGTLTWGMLDQDADRVARRLVADELLPGSRIGIVMPPGLEFACALFGVLRAGSIAVPVDPRLGPDDRAVRLAGCHTVLEERASMAHPGAAVRLADEEPTTAIVVHTSGTTSTPTPVELTHANWWWSAAGSAVALGHDPRERWLCAMPLSHVGGLSILIRAMIGGTTAILHPQFDAERIARDLASPDGPTLISVVPTMLARLLDAGLQRPPSLRAAVVGGGPIPPALLERAAAAGVRCVTTYGMTEACSQITTGGPPLFCTRVRIAPDGEILVRSPTVAPGAVAEDGWLHTGDLGHLDEEGTLHVTGRAADTIITGGENVAPAEVEAALETHPAVAEAAVHARPDDEWGEAVIATVVLRDGMRVDPDELRAHVRARLAPFKVPKAITFAAALPRTPSGKLLRRDL</sequence>
<dbReference type="Pfam" id="PF13193">
    <property type="entry name" value="AMP-binding_C"/>
    <property type="match status" value="1"/>
</dbReference>
<dbReference type="PANTHER" id="PTHR43201:SF32">
    <property type="entry name" value="2-SUCCINYLBENZOATE--COA LIGASE, CHLOROPLASTIC_PEROXISOMAL"/>
    <property type="match status" value="1"/>
</dbReference>
<dbReference type="SUPFAM" id="SSF56801">
    <property type="entry name" value="Acetyl-CoA synthetase-like"/>
    <property type="match status" value="1"/>
</dbReference>
<evidence type="ECO:0000259" key="1">
    <source>
        <dbReference type="Pfam" id="PF00501"/>
    </source>
</evidence>
<keyword evidence="4" id="KW-1185">Reference proteome</keyword>
<gene>
    <name evidence="3" type="ORF">LRS13_16420</name>
</gene>
<dbReference type="InterPro" id="IPR000873">
    <property type="entry name" value="AMP-dep_synth/lig_dom"/>
</dbReference>
<feature type="domain" description="AMP-dependent synthetase/ligase" evidence="1">
    <location>
        <begin position="120"/>
        <end position="303"/>
    </location>
</feature>
<dbReference type="InterPro" id="IPR042099">
    <property type="entry name" value="ANL_N_sf"/>
</dbReference>
<evidence type="ECO:0000313" key="3">
    <source>
        <dbReference type="EMBL" id="UUY02289.1"/>
    </source>
</evidence>
<dbReference type="InterPro" id="IPR045851">
    <property type="entry name" value="AMP-bd_C_sf"/>
</dbReference>
<organism evidence="3 4">
    <name type="scientific">Svornostia abyssi</name>
    <dbReference type="NCBI Taxonomy" id="2898438"/>
    <lineage>
        <taxon>Bacteria</taxon>
        <taxon>Bacillati</taxon>
        <taxon>Actinomycetota</taxon>
        <taxon>Thermoleophilia</taxon>
        <taxon>Solirubrobacterales</taxon>
        <taxon>Baekduiaceae</taxon>
        <taxon>Svornostia</taxon>
    </lineage>
</organism>
<dbReference type="Proteomes" id="UP001058860">
    <property type="component" value="Chromosome"/>
</dbReference>
<evidence type="ECO:0000313" key="4">
    <source>
        <dbReference type="Proteomes" id="UP001058860"/>
    </source>
</evidence>
<dbReference type="Gene3D" id="3.30.300.30">
    <property type="match status" value="1"/>
</dbReference>
<accession>A0ABY5PCE7</accession>
<protein>
    <submittedName>
        <fullName evidence="3">AMP-binding protein</fullName>
    </submittedName>
</protein>
<feature type="domain" description="AMP-dependent synthetase/ligase" evidence="1">
    <location>
        <begin position="10"/>
        <end position="97"/>
    </location>
</feature>
<reference evidence="4" key="1">
    <citation type="submission" date="2021-11" db="EMBL/GenBank/DDBJ databases">
        <title>Cultivation dependent microbiological survey of springs from the worlds oldest radium mine currently devoted to the extraction of radon-saturated water.</title>
        <authorList>
            <person name="Kapinusova G."/>
            <person name="Smrhova T."/>
            <person name="Strejcek M."/>
            <person name="Suman J."/>
            <person name="Jani K."/>
            <person name="Pajer P."/>
            <person name="Uhlik O."/>
        </authorList>
    </citation>
    <scope>NUCLEOTIDE SEQUENCE [LARGE SCALE GENOMIC DNA]</scope>
    <source>
        <strain evidence="4">J379</strain>
    </source>
</reference>
<feature type="domain" description="AMP-binding enzyme C-terminal" evidence="2">
    <location>
        <begin position="346"/>
        <end position="421"/>
    </location>
</feature>
<dbReference type="PANTHER" id="PTHR43201">
    <property type="entry name" value="ACYL-COA SYNTHETASE"/>
    <property type="match status" value="1"/>
</dbReference>
<dbReference type="Gene3D" id="3.40.50.12780">
    <property type="entry name" value="N-terminal domain of ligase-like"/>
    <property type="match status" value="1"/>
</dbReference>
<dbReference type="EMBL" id="CP088295">
    <property type="protein sequence ID" value="UUY02289.1"/>
    <property type="molecule type" value="Genomic_DNA"/>
</dbReference>
<proteinExistence type="predicted"/>
<dbReference type="RefSeq" id="WP_353862821.1">
    <property type="nucleotide sequence ID" value="NZ_CP088295.1"/>
</dbReference>
<name>A0ABY5PCE7_9ACTN</name>
<dbReference type="InterPro" id="IPR025110">
    <property type="entry name" value="AMP-bd_C"/>
</dbReference>